<name>A0ABX7YWM7_9GAMM</name>
<accession>A0ABX7YWM7</accession>
<keyword evidence="4" id="KW-0456">Lyase</keyword>
<evidence type="ECO:0000259" key="5">
    <source>
        <dbReference type="PROSITE" id="PS51891"/>
    </source>
</evidence>
<dbReference type="InterPro" id="IPR011057">
    <property type="entry name" value="Mss4-like_sf"/>
</dbReference>
<evidence type="ECO:0000256" key="3">
    <source>
        <dbReference type="ARBA" id="ARBA00022833"/>
    </source>
</evidence>
<sequence length="137" mass="14921">MQITRGSCLCGAITFEISGDFEQFLLCHCHRCQKDTGSVHAANLFSTQAQLKWLSGAEKISFYQHPLTRHQKSFCSICGAAVPTVLSQQNLLMVPAGCIDGKVPIKPQAHIFTASQANWAQECASIPAFSQLPPITD</sequence>
<keyword evidence="7" id="KW-1185">Reference proteome</keyword>
<dbReference type="PANTHER" id="PTHR33337:SF40">
    <property type="entry name" value="CENP-V_GFA DOMAIN-CONTAINING PROTEIN-RELATED"/>
    <property type="match status" value="1"/>
</dbReference>
<dbReference type="Proteomes" id="UP000679575">
    <property type="component" value="Chromosome"/>
</dbReference>
<dbReference type="Pfam" id="PF04828">
    <property type="entry name" value="GFA"/>
    <property type="match status" value="1"/>
</dbReference>
<dbReference type="InterPro" id="IPR006913">
    <property type="entry name" value="CENP-V/GFA"/>
</dbReference>
<proteinExistence type="inferred from homology"/>
<evidence type="ECO:0000313" key="6">
    <source>
        <dbReference type="EMBL" id="QUN07218.1"/>
    </source>
</evidence>
<dbReference type="RefSeq" id="WP_212596221.1">
    <property type="nucleotide sequence ID" value="NZ_CP073587.1"/>
</dbReference>
<comment type="similarity">
    <text evidence="1">Belongs to the Gfa family.</text>
</comment>
<evidence type="ECO:0000313" key="7">
    <source>
        <dbReference type="Proteomes" id="UP000679575"/>
    </source>
</evidence>
<evidence type="ECO:0000256" key="1">
    <source>
        <dbReference type="ARBA" id="ARBA00005495"/>
    </source>
</evidence>
<evidence type="ECO:0000256" key="2">
    <source>
        <dbReference type="ARBA" id="ARBA00022723"/>
    </source>
</evidence>
<dbReference type="PANTHER" id="PTHR33337">
    <property type="entry name" value="GFA DOMAIN-CONTAINING PROTEIN"/>
    <property type="match status" value="1"/>
</dbReference>
<evidence type="ECO:0000256" key="4">
    <source>
        <dbReference type="ARBA" id="ARBA00023239"/>
    </source>
</evidence>
<dbReference type="Gene3D" id="3.90.1590.10">
    <property type="entry name" value="glutathione-dependent formaldehyde- activating enzyme (gfa)"/>
    <property type="match status" value="1"/>
</dbReference>
<feature type="domain" description="CENP-V/GFA" evidence="5">
    <location>
        <begin position="4"/>
        <end position="120"/>
    </location>
</feature>
<dbReference type="PROSITE" id="PS51891">
    <property type="entry name" value="CENP_V_GFA"/>
    <property type="match status" value="1"/>
</dbReference>
<dbReference type="EMBL" id="CP073587">
    <property type="protein sequence ID" value="QUN07218.1"/>
    <property type="molecule type" value="Genomic_DNA"/>
</dbReference>
<reference evidence="6 7" key="1">
    <citation type="submission" date="2021-04" db="EMBL/GenBank/DDBJ databases">
        <title>Novel species identification of genus Shewanella.</title>
        <authorList>
            <person name="Liu G."/>
        </authorList>
    </citation>
    <scope>NUCLEOTIDE SEQUENCE [LARGE SCALE GENOMIC DNA]</scope>
    <source>
        <strain evidence="6 7">FJAT-54481</strain>
    </source>
</reference>
<dbReference type="SUPFAM" id="SSF51316">
    <property type="entry name" value="Mss4-like"/>
    <property type="match status" value="1"/>
</dbReference>
<organism evidence="6 7">
    <name type="scientific">Shewanella yunxiaonensis</name>
    <dbReference type="NCBI Taxonomy" id="2829809"/>
    <lineage>
        <taxon>Bacteria</taxon>
        <taxon>Pseudomonadati</taxon>
        <taxon>Pseudomonadota</taxon>
        <taxon>Gammaproteobacteria</taxon>
        <taxon>Alteromonadales</taxon>
        <taxon>Shewanellaceae</taxon>
        <taxon>Shewanella</taxon>
    </lineage>
</organism>
<gene>
    <name evidence="6" type="ORF">KDN34_07275</name>
</gene>
<keyword evidence="2" id="KW-0479">Metal-binding</keyword>
<protein>
    <submittedName>
        <fullName evidence="6">GFA family protein</fullName>
    </submittedName>
</protein>
<keyword evidence="3" id="KW-0862">Zinc</keyword>